<dbReference type="RefSeq" id="XP_045151722.1">
    <property type="nucleotide sequence ID" value="XM_045295787.1"/>
</dbReference>
<accession>A0AC55DIZ9</accession>
<reference evidence="2" key="1">
    <citation type="submission" date="2025-08" db="UniProtKB">
        <authorList>
            <consortium name="RefSeq"/>
        </authorList>
    </citation>
    <scope>IDENTIFICATION</scope>
</reference>
<dbReference type="Proteomes" id="UP000694863">
    <property type="component" value="Unplaced"/>
</dbReference>
<organism evidence="1 2">
    <name type="scientific">Echinops telfairi</name>
    <name type="common">Lesser hedgehog tenrec</name>
    <dbReference type="NCBI Taxonomy" id="9371"/>
    <lineage>
        <taxon>Eukaryota</taxon>
        <taxon>Metazoa</taxon>
        <taxon>Chordata</taxon>
        <taxon>Craniata</taxon>
        <taxon>Vertebrata</taxon>
        <taxon>Euteleostomi</taxon>
        <taxon>Mammalia</taxon>
        <taxon>Eutheria</taxon>
        <taxon>Afrotheria</taxon>
        <taxon>Tenrecidae</taxon>
        <taxon>Tenrecinae</taxon>
        <taxon>Echinops</taxon>
    </lineage>
</organism>
<name>A0AC55DIZ9_ECHTE</name>
<evidence type="ECO:0000313" key="1">
    <source>
        <dbReference type="Proteomes" id="UP000694863"/>
    </source>
</evidence>
<protein>
    <submittedName>
        <fullName evidence="2">Probable small intestine urate exporter isoform X1</fullName>
    </submittedName>
</protein>
<evidence type="ECO:0000313" key="2">
    <source>
        <dbReference type="RefSeq" id="XP_045151722.1"/>
    </source>
</evidence>
<proteinExistence type="predicted"/>
<gene>
    <name evidence="2" type="primary">LOC101655475</name>
</gene>
<sequence length="471" mass="51571">MQGPRVTVNTGFCSVRHGLAFIFLLCNFSISTQQLNMNIAILAMVNHTAPTSHTNASTESSPADSQDYENGILNGFKAVAPVYDWSSEIQGIILSSFNYGSLLTPLLVGYVAGIFGVKHVVDAGLFICSALNLFIPLAADTGVTLLIVIRIVQGIAQIMVLTGQYSIWTKWAPSLERSQLITIALSGVMLGNFIIFALGGLLCQTIGWPYIFYIFGGIGCVCCALCFLLVYDDPLHHPFISTGEKMYIQRALAKRSLPIKAMIKSLPLWAILVSAFCQSWAYLTMATHTPIYIRSVLHVNIRDSGILSSVPSVFAFVFMIIGGLLADFLLSRKCLRLISVRKLFTAIGTAIPSMFLVSLYWVRSSASTSVVIVVRFYIFRSISFSGIYVNILDIAPRYSSFLKGVLQVIMSTAGAISPTITGFVISQDSDLGWRNIFLISAALNILGLMIYLIFGEADVQDWAKEQTTTHL</sequence>
<keyword evidence="1" id="KW-1185">Reference proteome</keyword>